<dbReference type="Gene3D" id="1.20.144.10">
    <property type="entry name" value="Phosphatidic acid phosphatase type 2/haloperoxidase"/>
    <property type="match status" value="1"/>
</dbReference>
<dbReference type="InterPro" id="IPR000326">
    <property type="entry name" value="PAP2/HPO"/>
</dbReference>
<dbReference type="Pfam" id="PF01569">
    <property type="entry name" value="PAP2"/>
    <property type="match status" value="1"/>
</dbReference>
<dbReference type="GO" id="GO:0016787">
    <property type="term" value="F:hydrolase activity"/>
    <property type="evidence" value="ECO:0007669"/>
    <property type="project" value="UniProtKB-KW"/>
</dbReference>
<dbReference type="HOGENOM" id="CLU_1228743_0_0_5"/>
<accession>B1ZFG0</accession>
<keyword evidence="2" id="KW-1003">Cell membrane</keyword>
<organism evidence="8 9">
    <name type="scientific">Methylorubrum populi (strain ATCC BAA-705 / NCIMB 13946 / BJ001)</name>
    <name type="common">Methylobacterium populi</name>
    <dbReference type="NCBI Taxonomy" id="441620"/>
    <lineage>
        <taxon>Bacteria</taxon>
        <taxon>Pseudomonadati</taxon>
        <taxon>Pseudomonadota</taxon>
        <taxon>Alphaproteobacteria</taxon>
        <taxon>Hyphomicrobiales</taxon>
        <taxon>Methylobacteriaceae</taxon>
        <taxon>Methylorubrum</taxon>
    </lineage>
</organism>
<dbReference type="KEGG" id="mpo:Mpop_1565"/>
<evidence type="ECO:0000256" key="5">
    <source>
        <dbReference type="ARBA" id="ARBA00022989"/>
    </source>
</evidence>
<evidence type="ECO:0000256" key="3">
    <source>
        <dbReference type="ARBA" id="ARBA00022692"/>
    </source>
</evidence>
<evidence type="ECO:0000256" key="1">
    <source>
        <dbReference type="ARBA" id="ARBA00004651"/>
    </source>
</evidence>
<proteinExistence type="predicted"/>
<reference evidence="8" key="1">
    <citation type="submission" date="2008-04" db="EMBL/GenBank/DDBJ databases">
        <title>Complete sequence of chromosome of Methylobacterium populi BJ001.</title>
        <authorList>
            <consortium name="US DOE Joint Genome Institute"/>
            <person name="Copeland A."/>
            <person name="Lucas S."/>
            <person name="Lapidus A."/>
            <person name="Glavina del Rio T."/>
            <person name="Dalin E."/>
            <person name="Tice H."/>
            <person name="Bruce D."/>
            <person name="Goodwin L."/>
            <person name="Pitluck S."/>
            <person name="Chertkov O."/>
            <person name="Brettin T."/>
            <person name="Detter J.C."/>
            <person name="Han C."/>
            <person name="Kuske C.R."/>
            <person name="Schmutz J."/>
            <person name="Larimer F."/>
            <person name="Land M."/>
            <person name="Hauser L."/>
            <person name="Kyrpides N."/>
            <person name="Mikhailova N."/>
            <person name="Marx C."/>
            <person name="Richardson P."/>
        </authorList>
    </citation>
    <scope>NUCLEOTIDE SEQUENCE [LARGE SCALE GENOMIC DNA]</scope>
    <source>
        <strain evidence="8">BJ001</strain>
    </source>
</reference>
<evidence type="ECO:0000256" key="6">
    <source>
        <dbReference type="ARBA" id="ARBA00023136"/>
    </source>
</evidence>
<protein>
    <submittedName>
        <fullName evidence="8">Phosphoesterase PA-phosphatase related</fullName>
    </submittedName>
</protein>
<gene>
    <name evidence="8" type="ordered locus">Mpop_1565</name>
</gene>
<name>B1ZFG0_METPB</name>
<sequence length="225" mass="23734">MQAIRVAITANDCRRFTLTAMLARPPHAMTGSPTSRIEAADVAAGLKLARAKDHAAVRALARASEVGSWQSLLALSVGTLAWGTITHDRRLAEAGRHMLRAGLLASLVKTSLKRTVHRTRPNVLMDEGIYARGRPGTNVGPWQSFPSGHSALSAAVACATARAYPEIKGPAYAAAAGVTTAQVVRGAHFPADVLMGALIGIAAEAAVHKLTHRRRRLGMRKSSVA</sequence>
<evidence type="ECO:0000256" key="4">
    <source>
        <dbReference type="ARBA" id="ARBA00022801"/>
    </source>
</evidence>
<keyword evidence="4" id="KW-0378">Hydrolase</keyword>
<dbReference type="GO" id="GO:0005886">
    <property type="term" value="C:plasma membrane"/>
    <property type="evidence" value="ECO:0007669"/>
    <property type="project" value="UniProtKB-SubCell"/>
</dbReference>
<evidence type="ECO:0000313" key="9">
    <source>
        <dbReference type="Proteomes" id="UP000007136"/>
    </source>
</evidence>
<dbReference type="SMART" id="SM00014">
    <property type="entry name" value="acidPPc"/>
    <property type="match status" value="1"/>
</dbReference>
<keyword evidence="5" id="KW-1133">Transmembrane helix</keyword>
<evidence type="ECO:0000313" key="8">
    <source>
        <dbReference type="EMBL" id="ACB79730.1"/>
    </source>
</evidence>
<dbReference type="STRING" id="441620.Mpop_1565"/>
<evidence type="ECO:0000259" key="7">
    <source>
        <dbReference type="SMART" id="SM00014"/>
    </source>
</evidence>
<evidence type="ECO:0000256" key="2">
    <source>
        <dbReference type="ARBA" id="ARBA00022475"/>
    </source>
</evidence>
<keyword evidence="3" id="KW-0812">Transmembrane</keyword>
<dbReference type="PANTHER" id="PTHR14969">
    <property type="entry name" value="SPHINGOSINE-1-PHOSPHATE PHOSPHOHYDROLASE"/>
    <property type="match status" value="1"/>
</dbReference>
<comment type="subcellular location">
    <subcellularLocation>
        <location evidence="1">Cell membrane</location>
        <topology evidence="1">Multi-pass membrane protein</topology>
    </subcellularLocation>
</comment>
<dbReference type="AlphaFoldDB" id="B1ZFG0"/>
<keyword evidence="6" id="KW-0472">Membrane</keyword>
<dbReference type="eggNOG" id="COG0671">
    <property type="taxonomic scope" value="Bacteria"/>
</dbReference>
<dbReference type="InterPro" id="IPR036938">
    <property type="entry name" value="PAP2/HPO_sf"/>
</dbReference>
<feature type="domain" description="Phosphatidic acid phosphatase type 2/haloperoxidase" evidence="7">
    <location>
        <begin position="94"/>
        <end position="208"/>
    </location>
</feature>
<dbReference type="PANTHER" id="PTHR14969:SF62">
    <property type="entry name" value="DECAPRENYLPHOSPHORYL-5-PHOSPHORIBOSE PHOSPHATASE RV3807C-RELATED"/>
    <property type="match status" value="1"/>
</dbReference>
<dbReference type="EMBL" id="CP001029">
    <property type="protein sequence ID" value="ACB79730.1"/>
    <property type="molecule type" value="Genomic_DNA"/>
</dbReference>
<dbReference type="SUPFAM" id="SSF48317">
    <property type="entry name" value="Acid phosphatase/Vanadium-dependent haloperoxidase"/>
    <property type="match status" value="1"/>
</dbReference>
<dbReference type="Proteomes" id="UP000007136">
    <property type="component" value="Chromosome"/>
</dbReference>